<evidence type="ECO:0000313" key="5">
    <source>
        <dbReference type="Proteomes" id="UP000254374"/>
    </source>
</evidence>
<dbReference type="Proteomes" id="UP000254374">
    <property type="component" value="Unassembled WGS sequence"/>
</dbReference>
<accession>A0A377GGP3</accession>
<organism evidence="3 5">
    <name type="scientific">Fluoribacter gormanii</name>
    <dbReference type="NCBI Taxonomy" id="464"/>
    <lineage>
        <taxon>Bacteria</taxon>
        <taxon>Pseudomonadati</taxon>
        <taxon>Pseudomonadota</taxon>
        <taxon>Gammaproteobacteria</taxon>
        <taxon>Legionellales</taxon>
        <taxon>Legionellaceae</taxon>
        <taxon>Fluoribacter</taxon>
    </lineage>
</organism>
<dbReference type="Proteomes" id="UP000186808">
    <property type="component" value="Unassembled WGS sequence"/>
</dbReference>
<evidence type="ECO:0000313" key="3">
    <source>
        <dbReference type="EMBL" id="STO23723.1"/>
    </source>
</evidence>
<protein>
    <submittedName>
        <fullName evidence="3">Uncharacterized protein</fullName>
    </submittedName>
</protein>
<keyword evidence="1" id="KW-0812">Transmembrane</keyword>
<reference evidence="3 5" key="2">
    <citation type="submission" date="2018-06" db="EMBL/GenBank/DDBJ databases">
        <authorList>
            <consortium name="Pathogen Informatics"/>
            <person name="Doyle S."/>
        </authorList>
    </citation>
    <scope>NUCLEOTIDE SEQUENCE [LARGE SCALE GENOMIC DNA]</scope>
    <source>
        <strain evidence="3 5">NCTC11401</strain>
    </source>
</reference>
<proteinExistence type="predicted"/>
<keyword evidence="1" id="KW-1133">Transmembrane helix</keyword>
<name>A0A377GGP3_9GAMM</name>
<dbReference type="EMBL" id="FTNL01000038">
    <property type="protein sequence ID" value="SIR89675.1"/>
    <property type="molecule type" value="Genomic_DNA"/>
</dbReference>
<dbReference type="EMBL" id="UGGV01000001">
    <property type="protein sequence ID" value="STO23723.1"/>
    <property type="molecule type" value="Genomic_DNA"/>
</dbReference>
<feature type="transmembrane region" description="Helical" evidence="1">
    <location>
        <begin position="21"/>
        <end position="42"/>
    </location>
</feature>
<sequence>MEKIFNINGQELTFLEKRYKVMNYAISLNKLYRLIVIITYLYHTEY</sequence>
<keyword evidence="1" id="KW-0472">Membrane</keyword>
<reference evidence="2 4" key="1">
    <citation type="submission" date="2017-01" db="EMBL/GenBank/DDBJ databases">
        <authorList>
            <person name="Varghese N."/>
            <person name="Submissions S."/>
        </authorList>
    </citation>
    <scope>NUCLEOTIDE SEQUENCE [LARGE SCALE GENOMIC DNA]</scope>
    <source>
        <strain evidence="2 4">ATCC 33342</strain>
    </source>
</reference>
<gene>
    <name evidence="3" type="ORF">NCTC11401_00523</name>
    <name evidence="2" type="ORF">SAMN05421777_1385</name>
</gene>
<keyword evidence="4" id="KW-1185">Reference proteome</keyword>
<evidence type="ECO:0000256" key="1">
    <source>
        <dbReference type="SAM" id="Phobius"/>
    </source>
</evidence>
<evidence type="ECO:0000313" key="4">
    <source>
        <dbReference type="Proteomes" id="UP000186808"/>
    </source>
</evidence>
<evidence type="ECO:0000313" key="2">
    <source>
        <dbReference type="EMBL" id="SIR89675.1"/>
    </source>
</evidence>
<dbReference type="AlphaFoldDB" id="A0A377GGP3"/>